<dbReference type="InterPro" id="IPR005162">
    <property type="entry name" value="Retrotrans_gag_dom"/>
</dbReference>
<keyword evidence="4" id="KW-1185">Reference proteome</keyword>
<feature type="region of interest" description="Disordered" evidence="1">
    <location>
        <begin position="145"/>
        <end position="229"/>
    </location>
</feature>
<proteinExistence type="predicted"/>
<evidence type="ECO:0000259" key="2">
    <source>
        <dbReference type="Pfam" id="PF03732"/>
    </source>
</evidence>
<protein>
    <recommendedName>
        <fullName evidence="2">Retrotransposon gag domain-containing protein</fullName>
    </recommendedName>
</protein>
<sequence>MEEFQKLVMAEFAKLREKPSSEVSSLLLDEVCFEFKMVVKKVELPPFDGDDPVRWVTRAETYFERSLIERYGGRKSDNSFEELKDLQQMGDVEEYILEFEYVSSQVGRLPEEQYLGYFMGGLKSEIRLRSFVEVWYAEAVTHVNGREKESHTGPGGVGENESGSIPSGGSGLGLQPKLDQYKNNPGSNYTIGGPTKTAQSNINSYPNSSRGMGRSGQNAETRSNLSKNREIRHLPYSELMDRKAKVFASGVANDIILYINAQRSNFAW</sequence>
<accession>A0A9D4XMP3</accession>
<feature type="domain" description="Retrotransposon gag" evidence="2">
    <location>
        <begin position="63"/>
        <end position="123"/>
    </location>
</feature>
<gene>
    <name evidence="3" type="ORF">KIW84_046322</name>
</gene>
<name>A0A9D4XMP3_PEA</name>
<evidence type="ECO:0000313" key="4">
    <source>
        <dbReference type="Proteomes" id="UP001058974"/>
    </source>
</evidence>
<dbReference type="EMBL" id="JAMSHJ010000004">
    <property type="protein sequence ID" value="KAI5423287.1"/>
    <property type="molecule type" value="Genomic_DNA"/>
</dbReference>
<dbReference type="Pfam" id="PF03732">
    <property type="entry name" value="Retrotrans_gag"/>
    <property type="match status" value="1"/>
</dbReference>
<evidence type="ECO:0000313" key="3">
    <source>
        <dbReference type="EMBL" id="KAI5423287.1"/>
    </source>
</evidence>
<dbReference type="Proteomes" id="UP001058974">
    <property type="component" value="Chromosome 4"/>
</dbReference>
<dbReference type="Gramene" id="Psat04G0632200-T1">
    <property type="protein sequence ID" value="KAI5423287.1"/>
    <property type="gene ID" value="KIW84_046322"/>
</dbReference>
<reference evidence="3 4" key="1">
    <citation type="journal article" date="2022" name="Nat. Genet.">
        <title>Improved pea reference genome and pan-genome highlight genomic features and evolutionary characteristics.</title>
        <authorList>
            <person name="Yang T."/>
            <person name="Liu R."/>
            <person name="Luo Y."/>
            <person name="Hu S."/>
            <person name="Wang D."/>
            <person name="Wang C."/>
            <person name="Pandey M.K."/>
            <person name="Ge S."/>
            <person name="Xu Q."/>
            <person name="Li N."/>
            <person name="Li G."/>
            <person name="Huang Y."/>
            <person name="Saxena R.K."/>
            <person name="Ji Y."/>
            <person name="Li M."/>
            <person name="Yan X."/>
            <person name="He Y."/>
            <person name="Liu Y."/>
            <person name="Wang X."/>
            <person name="Xiang C."/>
            <person name="Varshney R.K."/>
            <person name="Ding H."/>
            <person name="Gao S."/>
            <person name="Zong X."/>
        </authorList>
    </citation>
    <scope>NUCLEOTIDE SEQUENCE [LARGE SCALE GENOMIC DNA]</scope>
    <source>
        <strain evidence="3 4">cv. Zhongwan 6</strain>
    </source>
</reference>
<feature type="compositionally biased region" description="Polar residues" evidence="1">
    <location>
        <begin position="181"/>
        <end position="226"/>
    </location>
</feature>
<evidence type="ECO:0000256" key="1">
    <source>
        <dbReference type="SAM" id="MobiDB-lite"/>
    </source>
</evidence>
<comment type="caution">
    <text evidence="3">The sequence shown here is derived from an EMBL/GenBank/DDBJ whole genome shotgun (WGS) entry which is preliminary data.</text>
</comment>
<organism evidence="3 4">
    <name type="scientific">Pisum sativum</name>
    <name type="common">Garden pea</name>
    <name type="synonym">Lathyrus oleraceus</name>
    <dbReference type="NCBI Taxonomy" id="3888"/>
    <lineage>
        <taxon>Eukaryota</taxon>
        <taxon>Viridiplantae</taxon>
        <taxon>Streptophyta</taxon>
        <taxon>Embryophyta</taxon>
        <taxon>Tracheophyta</taxon>
        <taxon>Spermatophyta</taxon>
        <taxon>Magnoliopsida</taxon>
        <taxon>eudicotyledons</taxon>
        <taxon>Gunneridae</taxon>
        <taxon>Pentapetalae</taxon>
        <taxon>rosids</taxon>
        <taxon>fabids</taxon>
        <taxon>Fabales</taxon>
        <taxon>Fabaceae</taxon>
        <taxon>Papilionoideae</taxon>
        <taxon>50 kb inversion clade</taxon>
        <taxon>NPAAA clade</taxon>
        <taxon>Hologalegina</taxon>
        <taxon>IRL clade</taxon>
        <taxon>Fabeae</taxon>
        <taxon>Lathyrus</taxon>
    </lineage>
</organism>
<dbReference type="AlphaFoldDB" id="A0A9D4XMP3"/>